<organism evidence="1 2">
    <name type="scientific">Cellulomonas septica</name>
    <dbReference type="NCBI Taxonomy" id="285080"/>
    <lineage>
        <taxon>Bacteria</taxon>
        <taxon>Bacillati</taxon>
        <taxon>Actinomycetota</taxon>
        <taxon>Actinomycetes</taxon>
        <taxon>Micrococcales</taxon>
        <taxon>Cellulomonadaceae</taxon>
        <taxon>Cellulomonas</taxon>
    </lineage>
</organism>
<evidence type="ECO:0008006" key="3">
    <source>
        <dbReference type="Google" id="ProtNLM"/>
    </source>
</evidence>
<protein>
    <recommendedName>
        <fullName evidence="3">Amidoligase enzyme</fullName>
    </recommendedName>
</protein>
<sequence length="180" mass="19415">HATALGRLLAPARELGFTVPQEAAVHLHLDAAPFRQPAPFANVVRLFGWWREHLWTALGTNAACRRLGPLPSDLLDLVAREPGDGPDAWATLAADARSTGLTKFADVNLTQVVAADPLRDTLEVRILPGSIDEDAIVRDAALVEALLRRCLDDRPLPRPAPGTPVDVRGALTDLVDLHRG</sequence>
<dbReference type="Proteomes" id="UP000777774">
    <property type="component" value="Unassembled WGS sequence"/>
</dbReference>
<feature type="non-terminal residue" evidence="1">
    <location>
        <position position="1"/>
    </location>
</feature>
<evidence type="ECO:0000313" key="2">
    <source>
        <dbReference type="Proteomes" id="UP000777774"/>
    </source>
</evidence>
<keyword evidence="2" id="KW-1185">Reference proteome</keyword>
<proteinExistence type="predicted"/>
<accession>A0ABX1K6L7</accession>
<reference evidence="1 2" key="1">
    <citation type="submission" date="2020-04" db="EMBL/GenBank/DDBJ databases">
        <title>MicrobeNet Type strains.</title>
        <authorList>
            <person name="Nicholson A.C."/>
        </authorList>
    </citation>
    <scope>NUCLEOTIDE SEQUENCE [LARGE SCALE GENOMIC DNA]</scope>
    <source>
        <strain evidence="1 2">ATCC BAA-787</strain>
    </source>
</reference>
<evidence type="ECO:0000313" key="1">
    <source>
        <dbReference type="EMBL" id="NKY41210.1"/>
    </source>
</evidence>
<dbReference type="EMBL" id="JAAXOY010000614">
    <property type="protein sequence ID" value="NKY41210.1"/>
    <property type="molecule type" value="Genomic_DNA"/>
</dbReference>
<comment type="caution">
    <text evidence="1">The sequence shown here is derived from an EMBL/GenBank/DDBJ whole genome shotgun (WGS) entry which is preliminary data.</text>
</comment>
<gene>
    <name evidence="1" type="ORF">HGA02_17295</name>
</gene>
<name>A0ABX1K6L7_9CELL</name>